<feature type="signal peptide" evidence="1">
    <location>
        <begin position="1"/>
        <end position="21"/>
    </location>
</feature>
<organism evidence="2">
    <name type="scientific">Oxalobacter aliiformigenes</name>
    <dbReference type="NCBI Taxonomy" id="2946593"/>
    <lineage>
        <taxon>Bacteria</taxon>
        <taxon>Pseudomonadati</taxon>
        <taxon>Pseudomonadota</taxon>
        <taxon>Betaproteobacteria</taxon>
        <taxon>Burkholderiales</taxon>
        <taxon>Oxalobacteraceae</taxon>
        <taxon>Oxalobacter</taxon>
    </lineage>
</organism>
<accession>A0A9E9LAZ0</accession>
<dbReference type="EMBL" id="CP098251">
    <property type="protein sequence ID" value="WAV90753.1"/>
    <property type="molecule type" value="Genomic_DNA"/>
</dbReference>
<dbReference type="AlphaFoldDB" id="A0A9E9LAZ0"/>
<name>A0A9E9LAZ0_9BURK</name>
<dbReference type="Proteomes" id="UP001164819">
    <property type="component" value="Chromosome"/>
</dbReference>
<dbReference type="RefSeq" id="WP_269315719.1">
    <property type="nucleotide sequence ID" value="NZ_CP098251.1"/>
</dbReference>
<proteinExistence type="predicted"/>
<evidence type="ECO:0000256" key="1">
    <source>
        <dbReference type="SAM" id="SignalP"/>
    </source>
</evidence>
<sequence length="154" mass="16331">MKIRIITAAIAGLLTCCPALAGDYATALGECLYKNTTSADKTTLTQWAFVTLGKSSATKSIATIPAAKTQEIDQKTKNLLMKLATSSCSKEAVQVALHEPTTGLQDAVTAMSTEMIREQIRTQAKNVLSNSLLTSGNNLQSGSGINLIKNLLKK</sequence>
<protein>
    <submittedName>
        <fullName evidence="2">Uncharacterized protein</fullName>
    </submittedName>
</protein>
<evidence type="ECO:0000313" key="2">
    <source>
        <dbReference type="EMBL" id="WAV90753.1"/>
    </source>
</evidence>
<feature type="chain" id="PRO_5038878199" evidence="1">
    <location>
        <begin position="22"/>
        <end position="154"/>
    </location>
</feature>
<reference evidence="2" key="1">
    <citation type="journal article" date="2022" name="Front. Microbiol.">
        <title>New perspectives on an old grouping: The genomic and phenotypic variability of Oxalobacter formigenes and the implications for calcium oxalate stone prevention.</title>
        <authorList>
            <person name="Chmiel J.A."/>
            <person name="Carr C."/>
            <person name="Stuivenberg G.A."/>
            <person name="Venema R."/>
            <person name="Chanyi R.M."/>
            <person name="Al K.F."/>
            <person name="Giguere D."/>
            <person name="Say H."/>
            <person name="Akouris P.P."/>
            <person name="Dominguez Romero S.A."/>
            <person name="Kwong A."/>
            <person name="Tai V."/>
            <person name="Koval S.F."/>
            <person name="Razvi H."/>
            <person name="Bjazevic J."/>
            <person name="Burton J.P."/>
        </authorList>
    </citation>
    <scope>NUCLEOTIDE SEQUENCE</scope>
    <source>
        <strain evidence="2">OxK</strain>
    </source>
</reference>
<keyword evidence="1" id="KW-0732">Signal</keyword>
<gene>
    <name evidence="2" type="ORF">NB646_07840</name>
</gene>